<dbReference type="EMBL" id="NBIV01000521">
    <property type="protein sequence ID" value="PXF39686.1"/>
    <property type="molecule type" value="Genomic_DNA"/>
</dbReference>
<protein>
    <submittedName>
        <fullName evidence="2">Uncharacterized protein</fullName>
    </submittedName>
</protein>
<proteinExistence type="predicted"/>
<gene>
    <name evidence="2" type="ORF">BWQ96_10532</name>
    <name evidence="1" type="ORF">BWQ96_10612</name>
</gene>
<evidence type="ECO:0000313" key="3">
    <source>
        <dbReference type="Proteomes" id="UP000247409"/>
    </source>
</evidence>
<comment type="caution">
    <text evidence="2">The sequence shown here is derived from an EMBL/GenBank/DDBJ whole genome shotgun (WGS) entry which is preliminary data.</text>
</comment>
<evidence type="ECO:0000313" key="2">
    <source>
        <dbReference type="EMBL" id="PXF39759.1"/>
    </source>
</evidence>
<sequence>MDAVSFEEFKSVHDLPHEYDAATPQHNLRCRSTEAVTLRSVGDMKLRIRPQLRKKSSRKKLSKMSNLCFRSTKGLTSDTTDLVHEEHQTVNGSNGGDVLLDHHDDDEFISAVAESEGISLYAELKGTSLLERSYESRWYEQLRHLEMCHPKLFELLEVRDAGPGTFYFKGIGATVKNCLGLRRVYETYYKPRLQNNGKGAAAFTHLSTTVSQFLRWAICTSTCSRKDVWKEHVLFRALADQKVVNRFIEMFMLRSSPGTVKNRITSMKRVCDVGVIISGDTAIGMRLKLVLIVLQHMENASRCAYRKRCQAKKDLINRSVPRHLDLIKRRALGALNFTMRSFWHRKQRSGTDAARKSMRSHLQIWNMNFMGLIMLVSGGQRPQVFSGLQLPNEEEFQQLTFQAEQSSYIELRTGTEKRPRYIDLPFMILPVTVMPYLTFHVKYMRPEIQEAAGRSDEGLFEPLFIDSKTALGFKPSQVTRRLQLFLSSHGIERGCVTSMDLRRDYATRMLRNYRQKCIFSNLTENAFLEKLAQQMNTSVEQLKRTYVAHSSKIISETAEVVKYWGAVLDS</sequence>
<accession>A0A2V3ICE2</accession>
<organism evidence="2 3">
    <name type="scientific">Gracilariopsis chorda</name>
    <dbReference type="NCBI Taxonomy" id="448386"/>
    <lineage>
        <taxon>Eukaryota</taxon>
        <taxon>Rhodophyta</taxon>
        <taxon>Florideophyceae</taxon>
        <taxon>Rhodymeniophycidae</taxon>
        <taxon>Gracilariales</taxon>
        <taxon>Gracilariaceae</taxon>
        <taxon>Gracilariopsis</taxon>
    </lineage>
</organism>
<evidence type="ECO:0000313" key="1">
    <source>
        <dbReference type="EMBL" id="PXF39686.1"/>
    </source>
</evidence>
<dbReference type="Proteomes" id="UP000247409">
    <property type="component" value="Unassembled WGS sequence"/>
</dbReference>
<dbReference type="InterPro" id="IPR013762">
    <property type="entry name" value="Integrase-like_cat_sf"/>
</dbReference>
<dbReference type="Gene3D" id="1.10.443.10">
    <property type="entry name" value="Intergrase catalytic core"/>
    <property type="match status" value="1"/>
</dbReference>
<reference evidence="2 3" key="1">
    <citation type="journal article" date="2018" name="Mol. Biol. Evol.">
        <title>Analysis of the draft genome of the red seaweed Gracilariopsis chorda provides insights into genome size evolution in Rhodophyta.</title>
        <authorList>
            <person name="Lee J."/>
            <person name="Yang E.C."/>
            <person name="Graf L."/>
            <person name="Yang J.H."/>
            <person name="Qiu H."/>
            <person name="Zel Zion U."/>
            <person name="Chan C.X."/>
            <person name="Stephens T.G."/>
            <person name="Weber A.P.M."/>
            <person name="Boo G.H."/>
            <person name="Boo S.M."/>
            <person name="Kim K.M."/>
            <person name="Shin Y."/>
            <person name="Jung M."/>
            <person name="Lee S.J."/>
            <person name="Yim H.S."/>
            <person name="Lee J.H."/>
            <person name="Bhattacharya D."/>
            <person name="Yoon H.S."/>
        </authorList>
    </citation>
    <scope>NUCLEOTIDE SEQUENCE [LARGE SCALE GENOMIC DNA]</scope>
    <source>
        <strain evidence="2 3">SKKU-2015</strain>
        <tissue evidence="2">Whole body</tissue>
    </source>
</reference>
<name>A0A2V3ICE2_9FLOR</name>
<keyword evidence="3" id="KW-1185">Reference proteome</keyword>
<dbReference type="OrthoDB" id="10979at2759"/>
<dbReference type="GO" id="GO:0006310">
    <property type="term" value="P:DNA recombination"/>
    <property type="evidence" value="ECO:0007669"/>
    <property type="project" value="InterPro"/>
</dbReference>
<dbReference type="GO" id="GO:0003677">
    <property type="term" value="F:DNA binding"/>
    <property type="evidence" value="ECO:0007669"/>
    <property type="project" value="InterPro"/>
</dbReference>
<dbReference type="GO" id="GO:0015074">
    <property type="term" value="P:DNA integration"/>
    <property type="evidence" value="ECO:0007669"/>
    <property type="project" value="InterPro"/>
</dbReference>
<dbReference type="EMBL" id="NBIV01000458">
    <property type="protein sequence ID" value="PXF39759.1"/>
    <property type="molecule type" value="Genomic_DNA"/>
</dbReference>
<dbReference type="AlphaFoldDB" id="A0A2V3ICE2"/>